<name>A0AAV7IQU7_COTGL</name>
<evidence type="ECO:0000313" key="2">
    <source>
        <dbReference type="Proteomes" id="UP000826195"/>
    </source>
</evidence>
<dbReference type="EMBL" id="JAHXZJ010001119">
    <property type="protein sequence ID" value="KAH0555537.1"/>
    <property type="molecule type" value="Genomic_DNA"/>
</dbReference>
<organism evidence="1 2">
    <name type="scientific">Cotesia glomerata</name>
    <name type="common">Lepidopteran parasitic wasp</name>
    <name type="synonym">Apanteles glomeratus</name>
    <dbReference type="NCBI Taxonomy" id="32391"/>
    <lineage>
        <taxon>Eukaryota</taxon>
        <taxon>Metazoa</taxon>
        <taxon>Ecdysozoa</taxon>
        <taxon>Arthropoda</taxon>
        <taxon>Hexapoda</taxon>
        <taxon>Insecta</taxon>
        <taxon>Pterygota</taxon>
        <taxon>Neoptera</taxon>
        <taxon>Endopterygota</taxon>
        <taxon>Hymenoptera</taxon>
        <taxon>Apocrita</taxon>
        <taxon>Ichneumonoidea</taxon>
        <taxon>Braconidae</taxon>
        <taxon>Microgastrinae</taxon>
        <taxon>Cotesia</taxon>
    </lineage>
</organism>
<sequence length="102" mass="11638">MRSRSVLDEIDQIVNELKPIDENSEVVDGDAYSLNCEICEEKPVSIMWAACNQDLTCKRCAVRIVTTQNQSTITTKTKIQCSYCNIETNGMIEFELREKNNN</sequence>
<evidence type="ECO:0000313" key="1">
    <source>
        <dbReference type="EMBL" id="KAH0555537.1"/>
    </source>
</evidence>
<proteinExistence type="predicted"/>
<keyword evidence="2" id="KW-1185">Reference proteome</keyword>
<gene>
    <name evidence="1" type="ORF">KQX54_019983</name>
</gene>
<dbReference type="Gene3D" id="3.30.40.10">
    <property type="entry name" value="Zinc/RING finger domain, C3HC4 (zinc finger)"/>
    <property type="match status" value="1"/>
</dbReference>
<dbReference type="Proteomes" id="UP000826195">
    <property type="component" value="Unassembled WGS sequence"/>
</dbReference>
<dbReference type="InterPro" id="IPR013083">
    <property type="entry name" value="Znf_RING/FYVE/PHD"/>
</dbReference>
<comment type="caution">
    <text evidence="1">The sequence shown here is derived from an EMBL/GenBank/DDBJ whole genome shotgun (WGS) entry which is preliminary data.</text>
</comment>
<reference evidence="1 2" key="1">
    <citation type="journal article" date="2021" name="J. Hered.">
        <title>A chromosome-level genome assembly of the parasitoid wasp, Cotesia glomerata (Hymenoptera: Braconidae).</title>
        <authorList>
            <person name="Pinto B.J."/>
            <person name="Weis J.J."/>
            <person name="Gamble T."/>
            <person name="Ode P.J."/>
            <person name="Paul R."/>
            <person name="Zaspel J.M."/>
        </authorList>
    </citation>
    <scope>NUCLEOTIDE SEQUENCE [LARGE SCALE GENOMIC DNA]</scope>
    <source>
        <strain evidence="1">CgM1</strain>
    </source>
</reference>
<protein>
    <submittedName>
        <fullName evidence="1">Uncharacterized protein</fullName>
    </submittedName>
</protein>
<accession>A0AAV7IQU7</accession>
<dbReference type="AlphaFoldDB" id="A0AAV7IQU7"/>